<reference evidence="1" key="1">
    <citation type="submission" date="2019-08" db="EMBL/GenBank/DDBJ databases">
        <authorList>
            <person name="Kucharzyk K."/>
            <person name="Murdoch R.W."/>
            <person name="Higgins S."/>
            <person name="Loffler F."/>
        </authorList>
    </citation>
    <scope>NUCLEOTIDE SEQUENCE</scope>
</reference>
<name>A0A645H801_9ZZZZ</name>
<gene>
    <name evidence="1" type="ORF">SDC9_179882</name>
</gene>
<sequence length="76" mass="8655">MKNSLGDLHDYLFAQLERLSDEDLKGEELQQEIVRSKAVSTVASQIIQNGHLVLQSQKFMDERLDANIELPKMLKG</sequence>
<organism evidence="1">
    <name type="scientific">bioreactor metagenome</name>
    <dbReference type="NCBI Taxonomy" id="1076179"/>
    <lineage>
        <taxon>unclassified sequences</taxon>
        <taxon>metagenomes</taxon>
        <taxon>ecological metagenomes</taxon>
    </lineage>
</organism>
<accession>A0A645H801</accession>
<dbReference type="AlphaFoldDB" id="A0A645H801"/>
<dbReference type="EMBL" id="VSSQ01084396">
    <property type="protein sequence ID" value="MPN32404.1"/>
    <property type="molecule type" value="Genomic_DNA"/>
</dbReference>
<proteinExistence type="predicted"/>
<comment type="caution">
    <text evidence="1">The sequence shown here is derived from an EMBL/GenBank/DDBJ whole genome shotgun (WGS) entry which is preliminary data.</text>
</comment>
<protein>
    <submittedName>
        <fullName evidence="1">Uncharacterized protein</fullName>
    </submittedName>
</protein>
<evidence type="ECO:0000313" key="1">
    <source>
        <dbReference type="EMBL" id="MPN32404.1"/>
    </source>
</evidence>